<proteinExistence type="predicted"/>
<name>A0A9X1FP85_9FLAO</name>
<dbReference type="PANTHER" id="PTHR33993">
    <property type="entry name" value="GLYOXALASE-RELATED"/>
    <property type="match status" value="1"/>
</dbReference>
<evidence type="ECO:0000313" key="3">
    <source>
        <dbReference type="Proteomes" id="UP001138686"/>
    </source>
</evidence>
<reference evidence="2" key="1">
    <citation type="submission" date="2021-07" db="EMBL/GenBank/DDBJ databases">
        <title>Aureisphaera sp. CAU 1614 isolated from sea sediment.</title>
        <authorList>
            <person name="Kim W."/>
        </authorList>
    </citation>
    <scope>NUCLEOTIDE SEQUENCE</scope>
    <source>
        <strain evidence="2">CAU 1614</strain>
    </source>
</reference>
<dbReference type="PROSITE" id="PS51819">
    <property type="entry name" value="VOC"/>
    <property type="match status" value="1"/>
</dbReference>
<protein>
    <submittedName>
        <fullName evidence="2">VOC family protein</fullName>
    </submittedName>
</protein>
<dbReference type="CDD" id="cd07247">
    <property type="entry name" value="SgaA_N_like"/>
    <property type="match status" value="1"/>
</dbReference>
<dbReference type="AlphaFoldDB" id="A0A9X1FP85"/>
<dbReference type="RefSeq" id="WP_219052515.1">
    <property type="nucleotide sequence ID" value="NZ_JAHWDP010000003.1"/>
</dbReference>
<evidence type="ECO:0000259" key="1">
    <source>
        <dbReference type="PROSITE" id="PS51819"/>
    </source>
</evidence>
<dbReference type="Proteomes" id="UP001138686">
    <property type="component" value="Unassembled WGS sequence"/>
</dbReference>
<dbReference type="InterPro" id="IPR004360">
    <property type="entry name" value="Glyas_Fos-R_dOase_dom"/>
</dbReference>
<accession>A0A9X1FP85</accession>
<dbReference type="PANTHER" id="PTHR33993:SF2">
    <property type="entry name" value="VOC DOMAIN-CONTAINING PROTEIN"/>
    <property type="match status" value="1"/>
</dbReference>
<dbReference type="InterPro" id="IPR037523">
    <property type="entry name" value="VOC_core"/>
</dbReference>
<evidence type="ECO:0000313" key="2">
    <source>
        <dbReference type="EMBL" id="MBW2938076.1"/>
    </source>
</evidence>
<dbReference type="Pfam" id="PF00903">
    <property type="entry name" value="Glyoxalase"/>
    <property type="match status" value="1"/>
</dbReference>
<sequence length="125" mass="14042">MKHNIFAWIEIPVSNMERAVAFYEKVFKVQLHQVDFGGVLMAWFPGQGENVPGATGTLVQQETYVPSQEGTLVYFYSEDVQNELDRVEAAGGKIYQPKTQISPEHGYMGVFIDCEGNRIALHSSK</sequence>
<dbReference type="InterPro" id="IPR052164">
    <property type="entry name" value="Anthracycline_SecMetBiosynth"/>
</dbReference>
<feature type="domain" description="VOC" evidence="1">
    <location>
        <begin position="5"/>
        <end position="124"/>
    </location>
</feature>
<dbReference type="EMBL" id="JAHWDP010000003">
    <property type="protein sequence ID" value="MBW2938076.1"/>
    <property type="molecule type" value="Genomic_DNA"/>
</dbReference>
<organism evidence="2 3">
    <name type="scientific">Halomarinibacterium sedimenti</name>
    <dbReference type="NCBI Taxonomy" id="2857106"/>
    <lineage>
        <taxon>Bacteria</taxon>
        <taxon>Pseudomonadati</taxon>
        <taxon>Bacteroidota</taxon>
        <taxon>Flavobacteriia</taxon>
        <taxon>Flavobacteriales</taxon>
        <taxon>Flavobacteriaceae</taxon>
        <taxon>Halomarinibacterium</taxon>
    </lineage>
</organism>
<comment type="caution">
    <text evidence="2">The sequence shown here is derived from an EMBL/GenBank/DDBJ whole genome shotgun (WGS) entry which is preliminary data.</text>
</comment>
<keyword evidence="3" id="KW-1185">Reference proteome</keyword>
<gene>
    <name evidence="2" type="ORF">KXJ69_08155</name>
</gene>